<dbReference type="EMBL" id="MN740006">
    <property type="protein sequence ID" value="QHT83074.1"/>
    <property type="molecule type" value="Genomic_DNA"/>
</dbReference>
<keyword evidence="3" id="KW-0862">Zinc</keyword>
<evidence type="ECO:0000256" key="3">
    <source>
        <dbReference type="ARBA" id="ARBA00022833"/>
    </source>
</evidence>
<protein>
    <recommendedName>
        <fullName evidence="5">RING-type domain-containing protein</fullName>
    </recommendedName>
</protein>
<dbReference type="Gene3D" id="3.30.40.10">
    <property type="entry name" value="Zinc/RING finger domain, C3HC4 (zinc finger)"/>
    <property type="match status" value="1"/>
</dbReference>
<evidence type="ECO:0000256" key="2">
    <source>
        <dbReference type="ARBA" id="ARBA00022771"/>
    </source>
</evidence>
<keyword evidence="2" id="KW-0863">Zinc-finger</keyword>
<dbReference type="GO" id="GO:0008270">
    <property type="term" value="F:zinc ion binding"/>
    <property type="evidence" value="ECO:0007669"/>
    <property type="project" value="UniProtKB-KW"/>
</dbReference>
<dbReference type="InterPro" id="IPR013083">
    <property type="entry name" value="Znf_RING/FYVE/PHD"/>
</dbReference>
<sequence length="225" mass="26021">MLDGELERLYEQRLVTNTHITTLISLVDKLQGESTQITRRINLIQSNRRRYSTSENILSNLTERIPEPRTPESRNPRERSSEPRERNDPDNSDLVFYFYLPREESRVLTPEIIFRETTTILFSEIENPNNLACPISLESFRQEQYVTMINECCHLFNSVHLATWFESKTTCPVCRHDLIHGSPTNILPTNLANTPTVNRFANAATRILGNAFTSSMNDILNDLHI</sequence>
<dbReference type="PANTHER" id="PTHR14155">
    <property type="entry name" value="RING FINGER DOMAIN-CONTAINING"/>
    <property type="match status" value="1"/>
</dbReference>
<evidence type="ECO:0000256" key="4">
    <source>
        <dbReference type="SAM" id="MobiDB-lite"/>
    </source>
</evidence>
<proteinExistence type="predicted"/>
<feature type="region of interest" description="Disordered" evidence="4">
    <location>
        <begin position="55"/>
        <end position="89"/>
    </location>
</feature>
<feature type="compositionally biased region" description="Basic and acidic residues" evidence="4">
    <location>
        <begin position="64"/>
        <end position="89"/>
    </location>
</feature>
<evidence type="ECO:0000256" key="1">
    <source>
        <dbReference type="ARBA" id="ARBA00022723"/>
    </source>
</evidence>
<dbReference type="Pfam" id="PF13639">
    <property type="entry name" value="zf-RING_2"/>
    <property type="match status" value="1"/>
</dbReference>
<dbReference type="PANTHER" id="PTHR14155:SF627">
    <property type="entry name" value="OS06G0192800 PROTEIN"/>
    <property type="match status" value="1"/>
</dbReference>
<dbReference type="InterPro" id="IPR053238">
    <property type="entry name" value="RING-H2_zinc_finger"/>
</dbReference>
<keyword evidence="1" id="KW-0479">Metal-binding</keyword>
<dbReference type="SUPFAM" id="SSF57850">
    <property type="entry name" value="RING/U-box"/>
    <property type="match status" value="1"/>
</dbReference>
<organism evidence="6">
    <name type="scientific">viral metagenome</name>
    <dbReference type="NCBI Taxonomy" id="1070528"/>
    <lineage>
        <taxon>unclassified sequences</taxon>
        <taxon>metagenomes</taxon>
        <taxon>organismal metagenomes</taxon>
    </lineage>
</organism>
<dbReference type="InterPro" id="IPR001841">
    <property type="entry name" value="Znf_RING"/>
</dbReference>
<feature type="domain" description="RING-type" evidence="5">
    <location>
        <begin position="132"/>
        <end position="175"/>
    </location>
</feature>
<reference evidence="6" key="1">
    <citation type="journal article" date="2020" name="Nature">
        <title>Giant virus diversity and host interactions through global metagenomics.</title>
        <authorList>
            <person name="Schulz F."/>
            <person name="Roux S."/>
            <person name="Paez-Espino D."/>
            <person name="Jungbluth S."/>
            <person name="Walsh D.A."/>
            <person name="Denef V.J."/>
            <person name="McMahon K.D."/>
            <person name="Konstantinidis K.T."/>
            <person name="Eloe-Fadrosh E.A."/>
            <person name="Kyrpides N.C."/>
            <person name="Woyke T."/>
        </authorList>
    </citation>
    <scope>NUCLEOTIDE SEQUENCE</scope>
    <source>
        <strain evidence="6">GVMAG-M-3300023184-167</strain>
    </source>
</reference>
<accession>A0A6C0HRL1</accession>
<dbReference type="AlphaFoldDB" id="A0A6C0HRL1"/>
<evidence type="ECO:0000313" key="6">
    <source>
        <dbReference type="EMBL" id="QHT83074.1"/>
    </source>
</evidence>
<evidence type="ECO:0000259" key="5">
    <source>
        <dbReference type="Pfam" id="PF13639"/>
    </source>
</evidence>
<name>A0A6C0HRL1_9ZZZZ</name>